<dbReference type="Gene3D" id="3.20.20.10">
    <property type="entry name" value="Alanine racemase"/>
    <property type="match status" value="1"/>
</dbReference>
<dbReference type="STRING" id="747525.W4KDN7"/>
<feature type="domain" description="Alanine racemase N-terminal" evidence="5">
    <location>
        <begin position="18"/>
        <end position="266"/>
    </location>
</feature>
<dbReference type="HOGENOM" id="CLU_059988_2_0_1"/>
<evidence type="ECO:0000256" key="3">
    <source>
        <dbReference type="PIRSR" id="PIRSR004848-1"/>
    </source>
</evidence>
<reference evidence="6 7" key="1">
    <citation type="journal article" date="2012" name="New Phytol.">
        <title>Insight into trade-off between wood decay and parasitism from the genome of a fungal forest pathogen.</title>
        <authorList>
            <person name="Olson A."/>
            <person name="Aerts A."/>
            <person name="Asiegbu F."/>
            <person name="Belbahri L."/>
            <person name="Bouzid O."/>
            <person name="Broberg A."/>
            <person name="Canback B."/>
            <person name="Coutinho P.M."/>
            <person name="Cullen D."/>
            <person name="Dalman K."/>
            <person name="Deflorio G."/>
            <person name="van Diepen L.T."/>
            <person name="Dunand C."/>
            <person name="Duplessis S."/>
            <person name="Durling M."/>
            <person name="Gonthier P."/>
            <person name="Grimwood J."/>
            <person name="Fossdal C.G."/>
            <person name="Hansson D."/>
            <person name="Henrissat B."/>
            <person name="Hietala A."/>
            <person name="Himmelstrand K."/>
            <person name="Hoffmeister D."/>
            <person name="Hogberg N."/>
            <person name="James T.Y."/>
            <person name="Karlsson M."/>
            <person name="Kohler A."/>
            <person name="Kues U."/>
            <person name="Lee Y.H."/>
            <person name="Lin Y.C."/>
            <person name="Lind M."/>
            <person name="Lindquist E."/>
            <person name="Lombard V."/>
            <person name="Lucas S."/>
            <person name="Lunden K."/>
            <person name="Morin E."/>
            <person name="Murat C."/>
            <person name="Park J."/>
            <person name="Raffaello T."/>
            <person name="Rouze P."/>
            <person name="Salamov A."/>
            <person name="Schmutz J."/>
            <person name="Solheim H."/>
            <person name="Stahlberg J."/>
            <person name="Velez H."/>
            <person name="de Vries R.P."/>
            <person name="Wiebenga A."/>
            <person name="Woodward S."/>
            <person name="Yakovlev I."/>
            <person name="Garbelotto M."/>
            <person name="Martin F."/>
            <person name="Grigoriev I.V."/>
            <person name="Stenlid J."/>
        </authorList>
    </citation>
    <scope>NUCLEOTIDE SEQUENCE [LARGE SCALE GENOMIC DNA]</scope>
    <source>
        <strain evidence="6 7">TC 32-1</strain>
    </source>
</reference>
<dbReference type="PIRSF" id="PIRSF004848">
    <property type="entry name" value="YBL036c_PLPDEIII"/>
    <property type="match status" value="1"/>
</dbReference>
<evidence type="ECO:0000259" key="5">
    <source>
        <dbReference type="Pfam" id="PF01168"/>
    </source>
</evidence>
<dbReference type="FunCoup" id="W4KDN7">
    <property type="interactions" value="259"/>
</dbReference>
<dbReference type="NCBIfam" id="TIGR00044">
    <property type="entry name" value="YggS family pyridoxal phosphate-dependent enzyme"/>
    <property type="match status" value="1"/>
</dbReference>
<dbReference type="EMBL" id="KI925457">
    <property type="protein sequence ID" value="ETW83430.1"/>
    <property type="molecule type" value="Genomic_DNA"/>
</dbReference>
<dbReference type="FunFam" id="3.20.20.10:FF:000018">
    <property type="entry name" value="Pyridoxal phosphate homeostasis protein"/>
    <property type="match status" value="1"/>
</dbReference>
<dbReference type="PROSITE" id="PS01211">
    <property type="entry name" value="UPF0001"/>
    <property type="match status" value="1"/>
</dbReference>
<gene>
    <name evidence="6" type="ORF">HETIRDRAFT_68488</name>
</gene>
<dbReference type="PANTHER" id="PTHR10146:SF14">
    <property type="entry name" value="PYRIDOXAL PHOSPHATE HOMEOSTASIS PROTEIN"/>
    <property type="match status" value="1"/>
</dbReference>
<dbReference type="InterPro" id="IPR011078">
    <property type="entry name" value="PyrdxlP_homeostasis"/>
</dbReference>
<organism evidence="6 7">
    <name type="scientific">Heterobasidion irregulare (strain TC 32-1)</name>
    <dbReference type="NCBI Taxonomy" id="747525"/>
    <lineage>
        <taxon>Eukaryota</taxon>
        <taxon>Fungi</taxon>
        <taxon>Dikarya</taxon>
        <taxon>Basidiomycota</taxon>
        <taxon>Agaricomycotina</taxon>
        <taxon>Agaricomycetes</taxon>
        <taxon>Russulales</taxon>
        <taxon>Bondarzewiaceae</taxon>
        <taxon>Heterobasidion</taxon>
        <taxon>Heterobasidion annosum species complex</taxon>
    </lineage>
</organism>
<dbReference type="RefSeq" id="XP_009544712.1">
    <property type="nucleotide sequence ID" value="XM_009546417.1"/>
</dbReference>
<evidence type="ECO:0000256" key="1">
    <source>
        <dbReference type="ARBA" id="ARBA00022898"/>
    </source>
</evidence>
<evidence type="ECO:0000313" key="7">
    <source>
        <dbReference type="Proteomes" id="UP000030671"/>
    </source>
</evidence>
<comment type="function">
    <text evidence="2">Pyridoxal 5'-phosphate (PLP)-binding protein, which may be involved in intracellular homeostatic regulation of pyridoxal 5'-phosphate (PLP), the active form of vitamin B6.</text>
</comment>
<keyword evidence="1 2" id="KW-0663">Pyridoxal phosphate</keyword>
<dbReference type="SUPFAM" id="SSF51419">
    <property type="entry name" value="PLP-binding barrel"/>
    <property type="match status" value="1"/>
</dbReference>
<dbReference type="AlphaFoldDB" id="W4KDN7"/>
<dbReference type="eggNOG" id="KOG3157">
    <property type="taxonomic scope" value="Eukaryota"/>
</dbReference>
<dbReference type="InterPro" id="IPR029066">
    <property type="entry name" value="PLP-binding_barrel"/>
</dbReference>
<dbReference type="InParanoid" id="W4KDN7"/>
<feature type="modified residue" description="N6-(pyridoxal phosphate)lysine" evidence="2 3">
    <location>
        <position position="44"/>
    </location>
</feature>
<dbReference type="OrthoDB" id="10264196at2759"/>
<dbReference type="GeneID" id="20678867"/>
<accession>W4KDN7</accession>
<dbReference type="Proteomes" id="UP000030671">
    <property type="component" value="Unassembled WGS sequence"/>
</dbReference>
<dbReference type="Pfam" id="PF01168">
    <property type="entry name" value="Ala_racemase_N"/>
    <property type="match status" value="1"/>
</dbReference>
<keyword evidence="7" id="KW-1185">Reference proteome</keyword>
<dbReference type="CDD" id="cd06822">
    <property type="entry name" value="PLPDE_III_YBL036c_euk"/>
    <property type="match status" value="1"/>
</dbReference>
<dbReference type="HAMAP" id="MF_02087">
    <property type="entry name" value="PLP_homeostasis"/>
    <property type="match status" value="1"/>
</dbReference>
<dbReference type="KEGG" id="hir:HETIRDRAFT_68488"/>
<evidence type="ECO:0000256" key="2">
    <source>
        <dbReference type="HAMAP-Rule" id="MF_03225"/>
    </source>
</evidence>
<comment type="similarity">
    <text evidence="2 4">Belongs to the pyridoxal phosphate-binding protein YggS/PROSC family.</text>
</comment>
<name>W4KDN7_HETIT</name>
<dbReference type="GO" id="GO:0030170">
    <property type="term" value="F:pyridoxal phosphate binding"/>
    <property type="evidence" value="ECO:0007669"/>
    <property type="project" value="UniProtKB-UniRule"/>
</dbReference>
<dbReference type="InterPro" id="IPR001608">
    <property type="entry name" value="Ala_racemase_N"/>
</dbReference>
<dbReference type="PANTHER" id="PTHR10146">
    <property type="entry name" value="PROLINE SYNTHETASE CO-TRANSCRIBED BACTERIAL HOMOLOG PROTEIN"/>
    <property type="match status" value="1"/>
</dbReference>
<protein>
    <recommendedName>
        <fullName evidence="2">Pyridoxal phosphate homeostasis protein</fullName>
        <shortName evidence="2">PLP homeostasis protein</shortName>
    </recommendedName>
</protein>
<proteinExistence type="inferred from homology"/>
<evidence type="ECO:0000313" key="6">
    <source>
        <dbReference type="EMBL" id="ETW83430.1"/>
    </source>
</evidence>
<comment type="cofactor">
    <cofactor evidence="3">
        <name>pyridoxal 5'-phosphate</name>
        <dbReference type="ChEBI" id="CHEBI:597326"/>
    </cofactor>
</comment>
<sequence>MSSSSTTSERTADLHEALAEIRARVQRATPVSSSSAPTLVAVSKYKPASDVQACYDVGQRDFGENYVQELVEKAQQLPSDIRWHFIGTLQSNKAKTLASIPNIHTIQTVTSTKAATALDRALPAERTTPLNILLQVNTSGEDAKSGLAPLAPAPEPQQHQGSELVTLAKHIITTCPRLRLRGLMTIGSLAESRQLDAENRDFATLCATRDALETVLGAEAGVSEEAGGAWGEGGKLLLSMGMSGDFEAALRAGSDVVRVGTGIFGERRKKA</sequence>
<evidence type="ECO:0000256" key="4">
    <source>
        <dbReference type="RuleBase" id="RU004514"/>
    </source>
</evidence>